<dbReference type="InterPro" id="IPR016186">
    <property type="entry name" value="C-type_lectin-like/link_sf"/>
</dbReference>
<feature type="region of interest" description="Disordered" evidence="1">
    <location>
        <begin position="727"/>
        <end position="747"/>
    </location>
</feature>
<dbReference type="Gene3D" id="3.10.100.10">
    <property type="entry name" value="Mannose-Binding Protein A, subunit A"/>
    <property type="match status" value="1"/>
</dbReference>
<feature type="transmembrane region" description="Helical" evidence="2">
    <location>
        <begin position="40"/>
        <end position="59"/>
    </location>
</feature>
<evidence type="ECO:0000259" key="3">
    <source>
        <dbReference type="PROSITE" id="PS50041"/>
    </source>
</evidence>
<dbReference type="Pfam" id="PF00024">
    <property type="entry name" value="PAN_1"/>
    <property type="match status" value="1"/>
</dbReference>
<keyword evidence="2" id="KW-0472">Membrane</keyword>
<accession>A0AAE0ER33</accession>
<dbReference type="InterPro" id="IPR001304">
    <property type="entry name" value="C-type_lectin-like"/>
</dbReference>
<comment type="caution">
    <text evidence="5">The sequence shown here is derived from an EMBL/GenBank/DDBJ whole genome shotgun (WGS) entry which is preliminary data.</text>
</comment>
<proteinExistence type="predicted"/>
<feature type="domain" description="C-type lectin" evidence="3">
    <location>
        <begin position="1306"/>
        <end position="1417"/>
    </location>
</feature>
<organism evidence="5 6">
    <name type="scientific">Cymbomonas tetramitiformis</name>
    <dbReference type="NCBI Taxonomy" id="36881"/>
    <lineage>
        <taxon>Eukaryota</taxon>
        <taxon>Viridiplantae</taxon>
        <taxon>Chlorophyta</taxon>
        <taxon>Pyramimonadophyceae</taxon>
        <taxon>Pyramimonadales</taxon>
        <taxon>Pyramimonadaceae</taxon>
        <taxon>Cymbomonas</taxon>
    </lineage>
</organism>
<dbReference type="InterPro" id="IPR003609">
    <property type="entry name" value="Pan_app"/>
</dbReference>
<evidence type="ECO:0000313" key="6">
    <source>
        <dbReference type="Proteomes" id="UP001190700"/>
    </source>
</evidence>
<gene>
    <name evidence="5" type="ORF">CYMTET_52957</name>
</gene>
<dbReference type="PROSITE" id="PS50948">
    <property type="entry name" value="PAN"/>
    <property type="match status" value="1"/>
</dbReference>
<dbReference type="Proteomes" id="UP001190700">
    <property type="component" value="Unassembled WGS sequence"/>
</dbReference>
<keyword evidence="2" id="KW-0812">Transmembrane</keyword>
<keyword evidence="2" id="KW-1133">Transmembrane helix</keyword>
<dbReference type="SUPFAM" id="SSF56436">
    <property type="entry name" value="C-type lectin-like"/>
    <property type="match status" value="1"/>
</dbReference>
<dbReference type="InterPro" id="IPR016187">
    <property type="entry name" value="CTDL_fold"/>
</dbReference>
<dbReference type="SMART" id="SM00034">
    <property type="entry name" value="CLECT"/>
    <property type="match status" value="1"/>
</dbReference>
<dbReference type="CDD" id="cd00037">
    <property type="entry name" value="CLECT"/>
    <property type="match status" value="1"/>
</dbReference>
<sequence length="1989" mass="217424">MARCSVPQASKDVAITRERLQLLRLVHGRFAERIERKRDYVNMFAFIVFISFYFSLLFVQRKAFIAYDVTYTISSTVLPKTQDGSSVSSFTSKDDIYSWLNALVTDVWRDPLCGDKICEPPYEFASFGLNDVGCLADCGLNPFTTSVTLKLQASAWGLLDEESIDDFKRQTQWNLCTFSQGLETGTYNLTSLTIRDYFTKDPISGLYDVPPDILCWWTSWQQFSTVPEVVATDLQLLNAEWKLLLDAPMGGVSVEVNNASSGKSLTSMDFCRPPCAKQQNCETGFYCEHPAHYGLGSCMPCSNVDDKRCIRRGAQRWQGWGCVKWALGLKCIGQVSGIRSGRVGKGAREEGAVVIEYFDGNPIEVDGWSAEAERDLLVGWRLLDQTGSGSAGVEHEANGAGVGEAGRPIGPLGGTLGGVGGLVQPEGGGRQVREGQQAGTVICSRAIVQARRQPMAGGLAGNPEGLGEAGWAWLRGLSIDECAVSDYPSLMVPKRLRGLFTECAMVALRRMRVDTEDVDAYKLFFLLPRLILQPVQKGEKKGVARVIKERCARFLRGDWEELHAEAPGDRRATAEADEERVLRDAVRLAVLERVQERHPAVVICAFLDDAWFTGPPADAALAYGVYMEEAAIGLDIQPMNSAAFSPVGDTSCFADCMPGLRLMAFASFQLKEPSPSQSELATNYFQSYAATTTCEGDNRAMLFLKVRGPSPETYAFEMKKSSSLLVQGNYDSDNDDSDGSDNNNSDHFDNLDAFHAMKGAPRQLADGSVCTLPFTVYGREFQDCDWRANRSAPLRESVEQQSGWSCAHNSTDLENVCRSRSMLSEVKEAPGASCDMRGHGMYVEGADLASGWYAFEFCGLDLNNTSYLLRAWDNSDGRIGWYGGELMLATHGDLWSGSLTVNAGTSGACALCNGEVARNNGPRNYCERGRSPIVLAYDCQMAATFLKVSFQGAIFDANIPVGCSISDGDTTYAAGVYHNMHHTGRAKAGFYKLCYHSQGEASWYAPAKEEPWRPTSYDSASDNNGDGYNDEVPTFCTNASWAYCPQSGIDCAADCPPPASCDDFEVLINSGEASTAYSGCLADCIGGHVDAMYYDTTAPYERSHCPDATFNVAYGKCEVSANGECVSSPAASDEYDDYDDYDDVIYNEDTLCLITVAGPTRLRVRSADFHDEDVFISVRANWNYHWGIPWLVHPLGPQQDMYADANSMLGSYIRARRSSYEICGTTTDPCIDMQWRSPILGTCEDVERNGYCTPTGGYGAVWADSTFQDFAVDGVDAAMACCACGGGQTPSEVEETTTCPRGWKCSGGIGYKAFPLGLDGESARLYCEALGGDLATIQNIEQNHVVYTLTGWIAHFVGLRRDAPAEESGEWRWIENGHVPGSAMTLELDAAHGDCVLIYEGRWYATSCSHSMPFVCSVRTGFESSTQYAGVGCAEGDCDALFTGEGVQEDDETSSHESASAEGAAVLQTTPHILAQVTSPTETYDVYYEGWCGDGMNECIAPYVGTGEDCWAYCRAVFPGIVAVDFSIIEAYCCCQETCGCWEPQDGEPSTTLLAAGYPTPSVICGYEPSEDNFGVHDRTKCTDDWEDCCASEELWDEPQTCAEGYVPMLDRYEESECEDRNNDPCRHGCGFLYECRLPHTGCHTEYAYFMPHDAGGFKNGVAVYTSERSAAACQARCAAAPTCAFFTFYAANRGACALSSSAAVQYSSTVGIYDVELYPYLDGGPISGPEYCTSGNQSLLSCNGATAVSISGDSLSTNGNAPDELRHFMHAHGYKGFVSSHVTLPINDTCPGTNTVLIRGIAYFPAATSTISWGIRDATGTLSPIARKEPSALPDASHAFCVDVAMQGVYSVETLDYGGCRPMFADLNVVEADPLVPQEERVDYILGEEGSRGCACGEVIDSFDECEKLVNDVYPETPSERIASRELEEMWTSYPKGCYRYQHVKQDVMETYFFFSHNTSLDEIPDSYYDMYDRSRMSQICKVKGQSQ</sequence>
<reference evidence="5 6" key="1">
    <citation type="journal article" date="2015" name="Genome Biol. Evol.">
        <title>Comparative Genomics of a Bacterivorous Green Alga Reveals Evolutionary Causalities and Consequences of Phago-Mixotrophic Mode of Nutrition.</title>
        <authorList>
            <person name="Burns J.A."/>
            <person name="Paasch A."/>
            <person name="Narechania A."/>
            <person name="Kim E."/>
        </authorList>
    </citation>
    <scope>NUCLEOTIDE SEQUENCE [LARGE SCALE GENOMIC DNA]</scope>
    <source>
        <strain evidence="5 6">PLY_AMNH</strain>
    </source>
</reference>
<feature type="domain" description="Apple" evidence="4">
    <location>
        <begin position="1643"/>
        <end position="1723"/>
    </location>
</feature>
<protein>
    <recommendedName>
        <fullName evidence="7">C-type lectin domain-containing protein</fullName>
    </recommendedName>
</protein>
<evidence type="ECO:0000256" key="2">
    <source>
        <dbReference type="SAM" id="Phobius"/>
    </source>
</evidence>
<keyword evidence="6" id="KW-1185">Reference proteome</keyword>
<dbReference type="PROSITE" id="PS50041">
    <property type="entry name" value="C_TYPE_LECTIN_2"/>
    <property type="match status" value="1"/>
</dbReference>
<dbReference type="EMBL" id="LGRX02034764">
    <property type="protein sequence ID" value="KAK3236932.1"/>
    <property type="molecule type" value="Genomic_DNA"/>
</dbReference>
<dbReference type="Gene3D" id="3.50.4.10">
    <property type="entry name" value="Hepatocyte Growth Factor"/>
    <property type="match status" value="1"/>
</dbReference>
<dbReference type="Pfam" id="PF00059">
    <property type="entry name" value="Lectin_C"/>
    <property type="match status" value="1"/>
</dbReference>
<evidence type="ECO:0000256" key="1">
    <source>
        <dbReference type="SAM" id="MobiDB-lite"/>
    </source>
</evidence>
<evidence type="ECO:0008006" key="7">
    <source>
        <dbReference type="Google" id="ProtNLM"/>
    </source>
</evidence>
<name>A0AAE0ER33_9CHLO</name>
<evidence type="ECO:0000313" key="5">
    <source>
        <dbReference type="EMBL" id="KAK3236932.1"/>
    </source>
</evidence>
<evidence type="ECO:0000259" key="4">
    <source>
        <dbReference type="PROSITE" id="PS50948"/>
    </source>
</evidence>